<dbReference type="EnsemblMetazoa" id="OVOC12363.1">
    <property type="protein sequence ID" value="OVOC12363.1"/>
    <property type="gene ID" value="WBGene00249172"/>
</dbReference>
<accession>A0A8R1TMR1</accession>
<dbReference type="AlphaFoldDB" id="A0A8R1TMR1"/>
<protein>
    <submittedName>
        <fullName evidence="1">Uncharacterized protein</fullName>
    </submittedName>
</protein>
<dbReference type="Proteomes" id="UP000024404">
    <property type="component" value="Unassembled WGS sequence"/>
</dbReference>
<reference evidence="1" key="2">
    <citation type="submission" date="2022-06" db="UniProtKB">
        <authorList>
            <consortium name="EnsemblMetazoa"/>
        </authorList>
    </citation>
    <scope>IDENTIFICATION</scope>
</reference>
<organism evidence="1 2">
    <name type="scientific">Onchocerca volvulus</name>
    <dbReference type="NCBI Taxonomy" id="6282"/>
    <lineage>
        <taxon>Eukaryota</taxon>
        <taxon>Metazoa</taxon>
        <taxon>Ecdysozoa</taxon>
        <taxon>Nematoda</taxon>
        <taxon>Chromadorea</taxon>
        <taxon>Rhabditida</taxon>
        <taxon>Spirurina</taxon>
        <taxon>Spiruromorpha</taxon>
        <taxon>Filarioidea</taxon>
        <taxon>Onchocercidae</taxon>
        <taxon>Onchocerca</taxon>
    </lineage>
</organism>
<evidence type="ECO:0000313" key="2">
    <source>
        <dbReference type="Proteomes" id="UP000024404"/>
    </source>
</evidence>
<evidence type="ECO:0000313" key="1">
    <source>
        <dbReference type="EnsemblMetazoa" id="OVOC12363.1"/>
    </source>
</evidence>
<sequence>MERVRRETERMEIMCGSLLQNVIGILHYQIQTKKSSKLIFVLLRHNCNCDNISFVIFWKK</sequence>
<keyword evidence="2" id="KW-1185">Reference proteome</keyword>
<name>A0A8R1TMR1_ONCVO</name>
<reference evidence="2" key="1">
    <citation type="submission" date="2013-10" db="EMBL/GenBank/DDBJ databases">
        <title>Genome sequencing of Onchocerca volvulus.</title>
        <authorList>
            <person name="Cotton J."/>
            <person name="Tsai J."/>
            <person name="Stanley E."/>
            <person name="Tracey A."/>
            <person name="Holroyd N."/>
            <person name="Lustigman S."/>
            <person name="Berriman M."/>
        </authorList>
    </citation>
    <scope>NUCLEOTIDE SEQUENCE</scope>
</reference>
<proteinExistence type="predicted"/>
<dbReference type="EMBL" id="CMVM020000445">
    <property type="status" value="NOT_ANNOTATED_CDS"/>
    <property type="molecule type" value="Genomic_DNA"/>
</dbReference>